<comment type="caution">
    <text evidence="1">The sequence shown here is derived from an EMBL/GenBank/DDBJ whole genome shotgun (WGS) entry which is preliminary data.</text>
</comment>
<keyword evidence="2" id="KW-1185">Reference proteome</keyword>
<gene>
    <name evidence="1" type="ORF">TNCT_54181</name>
</gene>
<organism evidence="1 2">
    <name type="scientific">Trichonephila clavata</name>
    <name type="common">Joro spider</name>
    <name type="synonym">Nephila clavata</name>
    <dbReference type="NCBI Taxonomy" id="2740835"/>
    <lineage>
        <taxon>Eukaryota</taxon>
        <taxon>Metazoa</taxon>
        <taxon>Ecdysozoa</taxon>
        <taxon>Arthropoda</taxon>
        <taxon>Chelicerata</taxon>
        <taxon>Arachnida</taxon>
        <taxon>Araneae</taxon>
        <taxon>Araneomorphae</taxon>
        <taxon>Entelegynae</taxon>
        <taxon>Araneoidea</taxon>
        <taxon>Nephilidae</taxon>
        <taxon>Trichonephila</taxon>
    </lineage>
</organism>
<dbReference type="Proteomes" id="UP000887116">
    <property type="component" value="Unassembled WGS sequence"/>
</dbReference>
<name>A0A8X6HRM0_TRICU</name>
<feature type="non-terminal residue" evidence="1">
    <location>
        <position position="19"/>
    </location>
</feature>
<evidence type="ECO:0000313" key="2">
    <source>
        <dbReference type="Proteomes" id="UP000887116"/>
    </source>
</evidence>
<proteinExistence type="predicted"/>
<protein>
    <submittedName>
        <fullName evidence="1">Uncharacterized protein</fullName>
    </submittedName>
</protein>
<dbReference type="EMBL" id="BMAO01016404">
    <property type="protein sequence ID" value="GFR08269.1"/>
    <property type="molecule type" value="Genomic_DNA"/>
</dbReference>
<dbReference type="AlphaFoldDB" id="A0A8X6HRM0"/>
<reference evidence="1" key="1">
    <citation type="submission" date="2020-07" db="EMBL/GenBank/DDBJ databases">
        <title>Multicomponent nature underlies the extraordinary mechanical properties of spider dragline silk.</title>
        <authorList>
            <person name="Kono N."/>
            <person name="Nakamura H."/>
            <person name="Mori M."/>
            <person name="Yoshida Y."/>
            <person name="Ohtoshi R."/>
            <person name="Malay A.D."/>
            <person name="Moran D.A.P."/>
            <person name="Tomita M."/>
            <person name="Numata K."/>
            <person name="Arakawa K."/>
        </authorList>
    </citation>
    <scope>NUCLEOTIDE SEQUENCE</scope>
</reference>
<accession>A0A8X6HRM0</accession>
<sequence>GIAYKRLGDCPWGIDGVIH</sequence>
<evidence type="ECO:0000313" key="1">
    <source>
        <dbReference type="EMBL" id="GFR08269.1"/>
    </source>
</evidence>